<accession>A0ABR8YAE7</accession>
<feature type="domain" description="Tyr recombinase" evidence="4">
    <location>
        <begin position="222"/>
        <end position="399"/>
    </location>
</feature>
<evidence type="ECO:0000256" key="2">
    <source>
        <dbReference type="ARBA" id="ARBA00023125"/>
    </source>
</evidence>
<comment type="similarity">
    <text evidence="1">Belongs to the 'phage' integrase family.</text>
</comment>
<reference evidence="5 6" key="1">
    <citation type="submission" date="2020-08" db="EMBL/GenBank/DDBJ databases">
        <title>A Genomic Blueprint of the Chicken Gut Microbiome.</title>
        <authorList>
            <person name="Gilroy R."/>
            <person name="Ravi A."/>
            <person name="Getino M."/>
            <person name="Pursley I."/>
            <person name="Horton D.L."/>
            <person name="Alikhan N.-F."/>
            <person name="Baker D."/>
            <person name="Gharbi K."/>
            <person name="Hall N."/>
            <person name="Watson M."/>
            <person name="Adriaenssens E.M."/>
            <person name="Foster-Nyarko E."/>
            <person name="Jarju S."/>
            <person name="Secka A."/>
            <person name="Antonio M."/>
            <person name="Oren A."/>
            <person name="Chaudhuri R."/>
            <person name="La Ragione R.M."/>
            <person name="Hildebrand F."/>
            <person name="Pallen M.J."/>
        </authorList>
    </citation>
    <scope>NUCLEOTIDE SEQUENCE [LARGE SCALE GENOMIC DNA]</scope>
    <source>
        <strain evidence="5 6">Sa1CVN1</strain>
    </source>
</reference>
<organism evidence="5 6">
    <name type="scientific">Phocaeicola intestinalis</name>
    <dbReference type="NCBI Taxonomy" id="2762212"/>
    <lineage>
        <taxon>Bacteria</taxon>
        <taxon>Pseudomonadati</taxon>
        <taxon>Bacteroidota</taxon>
        <taxon>Bacteroidia</taxon>
        <taxon>Bacteroidales</taxon>
        <taxon>Bacteroidaceae</taxon>
        <taxon>Phocaeicola</taxon>
    </lineage>
</organism>
<dbReference type="Gene3D" id="1.10.443.10">
    <property type="entry name" value="Intergrase catalytic core"/>
    <property type="match status" value="1"/>
</dbReference>
<evidence type="ECO:0000259" key="4">
    <source>
        <dbReference type="PROSITE" id="PS51898"/>
    </source>
</evidence>
<evidence type="ECO:0000313" key="6">
    <source>
        <dbReference type="Proteomes" id="UP000620874"/>
    </source>
</evidence>
<dbReference type="PANTHER" id="PTHR30349">
    <property type="entry name" value="PHAGE INTEGRASE-RELATED"/>
    <property type="match status" value="1"/>
</dbReference>
<dbReference type="SUPFAM" id="SSF56349">
    <property type="entry name" value="DNA breaking-rejoining enzymes"/>
    <property type="match status" value="1"/>
</dbReference>
<dbReference type="PROSITE" id="PS51898">
    <property type="entry name" value="TYR_RECOMBINASE"/>
    <property type="match status" value="1"/>
</dbReference>
<dbReference type="PANTHER" id="PTHR30349:SF64">
    <property type="entry name" value="PROPHAGE INTEGRASE INTD-RELATED"/>
    <property type="match status" value="1"/>
</dbReference>
<keyword evidence="3" id="KW-0233">DNA recombination</keyword>
<name>A0ABR8YAE7_9BACT</name>
<dbReference type="InterPro" id="IPR050090">
    <property type="entry name" value="Tyrosine_recombinase_XerCD"/>
</dbReference>
<evidence type="ECO:0000256" key="3">
    <source>
        <dbReference type="ARBA" id="ARBA00023172"/>
    </source>
</evidence>
<dbReference type="InterPro" id="IPR002104">
    <property type="entry name" value="Integrase_catalytic"/>
</dbReference>
<dbReference type="Pfam" id="PF13102">
    <property type="entry name" value="Phage_int_SAM_5"/>
    <property type="match status" value="1"/>
</dbReference>
<keyword evidence="6" id="KW-1185">Reference proteome</keyword>
<dbReference type="InterPro" id="IPR010998">
    <property type="entry name" value="Integrase_recombinase_N"/>
</dbReference>
<gene>
    <name evidence="5" type="ORF">H9625_12155</name>
</gene>
<protein>
    <submittedName>
        <fullName evidence="5">Site-specific integrase</fullName>
    </submittedName>
</protein>
<dbReference type="Proteomes" id="UP000620874">
    <property type="component" value="Unassembled WGS sequence"/>
</dbReference>
<dbReference type="InterPro" id="IPR011010">
    <property type="entry name" value="DNA_brk_join_enz"/>
</dbReference>
<proteinExistence type="inferred from homology"/>
<dbReference type="InterPro" id="IPR013762">
    <property type="entry name" value="Integrase-like_cat_sf"/>
</dbReference>
<comment type="caution">
    <text evidence="5">The sequence shown here is derived from an EMBL/GenBank/DDBJ whole genome shotgun (WGS) entry which is preliminary data.</text>
</comment>
<dbReference type="Pfam" id="PF00589">
    <property type="entry name" value="Phage_integrase"/>
    <property type="match status" value="1"/>
</dbReference>
<dbReference type="CDD" id="cd01185">
    <property type="entry name" value="INTN1_C_like"/>
    <property type="match status" value="1"/>
</dbReference>
<dbReference type="InterPro" id="IPR035386">
    <property type="entry name" value="Arm-DNA-bind_5"/>
</dbReference>
<evidence type="ECO:0000313" key="5">
    <source>
        <dbReference type="EMBL" id="MBD8041175.1"/>
    </source>
</evidence>
<dbReference type="Gene3D" id="1.10.150.130">
    <property type="match status" value="1"/>
</dbReference>
<sequence>MKRKSKISILFWQRKGRGKAEKSPIFCRITITGQRYEIPANVTIHNKNWSTKLQRSTGKTAEDRDANRTLEQLYTFVLDTVARIQQKGYALNIENFRLMFQNKQNEVNTIRSIFEYHKAIEGKNLTYNTMRSYDTTLRHLLNFIRITRKVNDYDITSIDKVFVNEFYAYLQGYRRQDTIKVCHANGAIKNLKRLKKILGIAVDNDWIPKNPVNLTNLHPTKSERGFLTMDEINAIEKAILSPALSIVRDIFIFACYTGISYIDVAQITVENITIGIDNSEWLLYHRQKTKQRVAVPILEPALKIIERYTAFHGGKKKAKIFPVPTNQVTNRELKRIAQIAGVSKEVTFHMARHSFATTITLSNGIPIETVSRMLGHASIATTQIYAKIVDKKILDDMSGLRTKFSIEEEKKKQSV</sequence>
<dbReference type="RefSeq" id="WP_191764553.1">
    <property type="nucleotide sequence ID" value="NZ_JACSPP010000041.1"/>
</dbReference>
<dbReference type="Pfam" id="PF17293">
    <property type="entry name" value="Arm-DNA-bind_5"/>
    <property type="match status" value="1"/>
</dbReference>
<evidence type="ECO:0000256" key="1">
    <source>
        <dbReference type="ARBA" id="ARBA00008857"/>
    </source>
</evidence>
<keyword evidence="2" id="KW-0238">DNA-binding</keyword>
<dbReference type="InterPro" id="IPR025269">
    <property type="entry name" value="SAM-like_dom"/>
</dbReference>
<dbReference type="EMBL" id="JACSPP010000041">
    <property type="protein sequence ID" value="MBD8041175.1"/>
    <property type="molecule type" value="Genomic_DNA"/>
</dbReference>